<dbReference type="PANTHER" id="PTHR30383">
    <property type="entry name" value="THIOESTERASE 1/PROTEASE 1/LYSOPHOSPHOLIPASE L1"/>
    <property type="match status" value="1"/>
</dbReference>
<dbReference type="Gene3D" id="3.40.50.1110">
    <property type="entry name" value="SGNH hydrolase"/>
    <property type="match status" value="1"/>
</dbReference>
<dbReference type="RefSeq" id="WP_121681336.1">
    <property type="nucleotide sequence ID" value="NZ_RCVZ01000010.1"/>
</dbReference>
<dbReference type="InterPro" id="IPR013830">
    <property type="entry name" value="SGNH_hydro"/>
</dbReference>
<comment type="caution">
    <text evidence="3">The sequence shown here is derived from an EMBL/GenBank/DDBJ whole genome shotgun (WGS) entry which is preliminary data.</text>
</comment>
<feature type="transmembrane region" description="Helical" evidence="1">
    <location>
        <begin position="6"/>
        <end position="24"/>
    </location>
</feature>
<keyword evidence="4" id="KW-1185">Reference proteome</keyword>
<accession>A0A3L7JVB7</accession>
<dbReference type="InterPro" id="IPR036514">
    <property type="entry name" value="SGNH_hydro_sf"/>
</dbReference>
<gene>
    <name evidence="3" type="ORF">D9X91_14365</name>
</gene>
<dbReference type="AlphaFoldDB" id="A0A3L7JVB7"/>
<keyword evidence="1" id="KW-0812">Transmembrane</keyword>
<evidence type="ECO:0000256" key="1">
    <source>
        <dbReference type="SAM" id="Phobius"/>
    </source>
</evidence>
<evidence type="ECO:0000313" key="3">
    <source>
        <dbReference type="EMBL" id="RLQ94245.1"/>
    </source>
</evidence>
<dbReference type="InterPro" id="IPR051532">
    <property type="entry name" value="Ester_Hydrolysis_Enzymes"/>
</dbReference>
<dbReference type="Pfam" id="PF13472">
    <property type="entry name" value="Lipase_GDSL_2"/>
    <property type="match status" value="1"/>
</dbReference>
<dbReference type="PANTHER" id="PTHR30383:SF27">
    <property type="entry name" value="SPORE GERMINATION LIPASE LIPC"/>
    <property type="match status" value="1"/>
</dbReference>
<keyword evidence="1" id="KW-0472">Membrane</keyword>
<protein>
    <recommendedName>
        <fullName evidence="2">SGNH hydrolase-type esterase domain-containing protein</fullName>
    </recommendedName>
</protein>
<name>A0A3L7JVB7_9BACI</name>
<dbReference type="OrthoDB" id="252349at2"/>
<dbReference type="GO" id="GO:0004622">
    <property type="term" value="F:phosphatidylcholine lysophospholipase activity"/>
    <property type="evidence" value="ECO:0007669"/>
    <property type="project" value="TreeGrafter"/>
</dbReference>
<feature type="domain" description="SGNH hydrolase-type esterase" evidence="2">
    <location>
        <begin position="40"/>
        <end position="224"/>
    </location>
</feature>
<sequence>MARRILVGIATVIILAILIWMVTIKQEHHVKSSNEKEIVALGDSLTYGVGDSSGNGYAENLQKLLSKKEKGTVKVHNFGIPGQQTDGLLHQLGSMEVKGELSQADNIILFIGTNDLVKSNGGDLNPLQHDRIMLGKADYKKNLKRILNIIREENLDAPILFLGLYNPYPDSDKIEKVVENWNETSRAFIKPYDHIKFIQTNGLFKEKTSKYFSDSLHPNKRGYDVLTKKILNDYDFE</sequence>
<dbReference type="SUPFAM" id="SSF52266">
    <property type="entry name" value="SGNH hydrolase"/>
    <property type="match status" value="1"/>
</dbReference>
<dbReference type="Proteomes" id="UP000276770">
    <property type="component" value="Unassembled WGS sequence"/>
</dbReference>
<evidence type="ECO:0000313" key="4">
    <source>
        <dbReference type="Proteomes" id="UP000276770"/>
    </source>
</evidence>
<keyword evidence="1" id="KW-1133">Transmembrane helix</keyword>
<proteinExistence type="predicted"/>
<evidence type="ECO:0000259" key="2">
    <source>
        <dbReference type="Pfam" id="PF13472"/>
    </source>
</evidence>
<organism evidence="3 4">
    <name type="scientific">Falsibacillus albus</name>
    <dbReference type="NCBI Taxonomy" id="2478915"/>
    <lineage>
        <taxon>Bacteria</taxon>
        <taxon>Bacillati</taxon>
        <taxon>Bacillota</taxon>
        <taxon>Bacilli</taxon>
        <taxon>Bacillales</taxon>
        <taxon>Bacillaceae</taxon>
        <taxon>Falsibacillus</taxon>
    </lineage>
</organism>
<reference evidence="3 4" key="1">
    <citation type="submission" date="2018-10" db="EMBL/GenBank/DDBJ databases">
        <title>Falsibacillus sp. genome draft.</title>
        <authorList>
            <person name="Shi S."/>
        </authorList>
    </citation>
    <scope>NUCLEOTIDE SEQUENCE [LARGE SCALE GENOMIC DNA]</scope>
    <source>
        <strain evidence="3 4">GY 10110</strain>
    </source>
</reference>
<dbReference type="EMBL" id="RCVZ01000010">
    <property type="protein sequence ID" value="RLQ94245.1"/>
    <property type="molecule type" value="Genomic_DNA"/>
</dbReference>